<dbReference type="Gene3D" id="3.90.1720.10">
    <property type="entry name" value="endopeptidase domain like (from Nostoc punctiforme)"/>
    <property type="match status" value="1"/>
</dbReference>
<evidence type="ECO:0000256" key="2">
    <source>
        <dbReference type="ARBA" id="ARBA00022670"/>
    </source>
</evidence>
<dbReference type="InterPro" id="IPR000064">
    <property type="entry name" value="NLP_P60_dom"/>
</dbReference>
<keyword evidence="3" id="KW-0378">Hydrolase</keyword>
<dbReference type="PANTHER" id="PTHR47053:SF1">
    <property type="entry name" value="MUREIN DD-ENDOPEPTIDASE MEPH-RELATED"/>
    <property type="match status" value="1"/>
</dbReference>
<dbReference type="InterPro" id="IPR038765">
    <property type="entry name" value="Papain-like_cys_pep_sf"/>
</dbReference>
<evidence type="ECO:0000256" key="1">
    <source>
        <dbReference type="ARBA" id="ARBA00007074"/>
    </source>
</evidence>
<keyword evidence="2" id="KW-0645">Protease</keyword>
<dbReference type="RefSeq" id="WP_091512439.1">
    <property type="nucleotide sequence ID" value="NZ_FOLE01000006.1"/>
</dbReference>
<gene>
    <name evidence="6" type="ORF">SAMN05421780_106110</name>
</gene>
<accession>A0A1I1JU69</accession>
<proteinExistence type="inferred from homology"/>
<keyword evidence="7" id="KW-1185">Reference proteome</keyword>
<reference evidence="6 7" key="1">
    <citation type="submission" date="2016-10" db="EMBL/GenBank/DDBJ databases">
        <authorList>
            <person name="de Groot N.N."/>
        </authorList>
    </citation>
    <scope>NUCLEOTIDE SEQUENCE [LARGE SCALE GENOMIC DNA]</scope>
    <source>
        <strain evidence="6 7">DSM 6793</strain>
    </source>
</reference>
<dbReference type="SUPFAM" id="SSF54001">
    <property type="entry name" value="Cysteine proteinases"/>
    <property type="match status" value="1"/>
</dbReference>
<dbReference type="EMBL" id="FOLE01000006">
    <property type="protein sequence ID" value="SFC52209.1"/>
    <property type="molecule type" value="Genomic_DNA"/>
</dbReference>
<dbReference type="STRING" id="927664.SAMN05421780_106110"/>
<keyword evidence="4" id="KW-0788">Thiol protease</keyword>
<evidence type="ECO:0000256" key="4">
    <source>
        <dbReference type="ARBA" id="ARBA00022807"/>
    </source>
</evidence>
<dbReference type="Proteomes" id="UP000199514">
    <property type="component" value="Unassembled WGS sequence"/>
</dbReference>
<evidence type="ECO:0000256" key="3">
    <source>
        <dbReference type="ARBA" id="ARBA00022801"/>
    </source>
</evidence>
<sequence>MSLFTDIISDIKNTYAPDSRTALFDINVYLENSVLVLRGCTNLPEAYREFFYRIHTGYPALYFNEVELLPDLPAQQYAGALINVSVANLRTQPKHSAELASQALQGTFVKVWQHEKGWWRVQTPDDYIAWVEEDSITLLKDTDLERWLEVPKVIVLPEYSWALELPQWGSNRVGDIVRGNVFELIEQNANYWRIAYPSGYQAYILPQEAQLFQQWQNSVTKPIAANIIAEAFRYKGLPYLWGGTSPKAIDCSGFTKIVFGMNGVKLMRDASQQIMQGTEVKVNDLQPADLLFFSDRPDKRATHVAIYMGDWKYIHAAGRVKVNSLDEQAPDFDAFRLNTFIGARRILS</sequence>
<organism evidence="6 7">
    <name type="scientific">Flexibacter flexilis DSM 6793</name>
    <dbReference type="NCBI Taxonomy" id="927664"/>
    <lineage>
        <taxon>Bacteria</taxon>
        <taxon>Pseudomonadati</taxon>
        <taxon>Bacteroidota</taxon>
        <taxon>Cytophagia</taxon>
        <taxon>Cytophagales</taxon>
        <taxon>Flexibacteraceae</taxon>
        <taxon>Flexibacter</taxon>
    </lineage>
</organism>
<evidence type="ECO:0000259" key="5">
    <source>
        <dbReference type="PROSITE" id="PS51935"/>
    </source>
</evidence>
<dbReference type="OrthoDB" id="9813368at2"/>
<evidence type="ECO:0000313" key="6">
    <source>
        <dbReference type="EMBL" id="SFC52209.1"/>
    </source>
</evidence>
<name>A0A1I1JU69_9BACT</name>
<dbReference type="AlphaFoldDB" id="A0A1I1JU69"/>
<dbReference type="Pfam" id="PF18348">
    <property type="entry name" value="SH3_16"/>
    <property type="match status" value="1"/>
</dbReference>
<dbReference type="GO" id="GO:0006508">
    <property type="term" value="P:proteolysis"/>
    <property type="evidence" value="ECO:0007669"/>
    <property type="project" value="UniProtKB-KW"/>
</dbReference>
<dbReference type="PANTHER" id="PTHR47053">
    <property type="entry name" value="MUREIN DD-ENDOPEPTIDASE MEPH-RELATED"/>
    <property type="match status" value="1"/>
</dbReference>
<dbReference type="Pfam" id="PF00877">
    <property type="entry name" value="NLPC_P60"/>
    <property type="match status" value="1"/>
</dbReference>
<dbReference type="Gene3D" id="2.30.30.40">
    <property type="entry name" value="SH3 Domains"/>
    <property type="match status" value="2"/>
</dbReference>
<dbReference type="InterPro" id="IPR041382">
    <property type="entry name" value="SH3_16"/>
</dbReference>
<protein>
    <submittedName>
        <fullName evidence="6">SH3 domain-containing protein</fullName>
    </submittedName>
</protein>
<comment type="similarity">
    <text evidence="1">Belongs to the peptidase C40 family.</text>
</comment>
<evidence type="ECO:0000313" key="7">
    <source>
        <dbReference type="Proteomes" id="UP000199514"/>
    </source>
</evidence>
<dbReference type="InterPro" id="IPR051202">
    <property type="entry name" value="Peptidase_C40"/>
</dbReference>
<feature type="domain" description="NlpC/P60" evidence="5">
    <location>
        <begin position="221"/>
        <end position="347"/>
    </location>
</feature>
<dbReference type="GO" id="GO:0008234">
    <property type="term" value="F:cysteine-type peptidase activity"/>
    <property type="evidence" value="ECO:0007669"/>
    <property type="project" value="UniProtKB-KW"/>
</dbReference>
<dbReference type="PROSITE" id="PS51935">
    <property type="entry name" value="NLPC_P60"/>
    <property type="match status" value="1"/>
</dbReference>